<keyword evidence="1" id="KW-1133">Transmembrane helix</keyword>
<dbReference type="EMBL" id="MT410856">
    <property type="protein sequence ID" value="QNE86025.1"/>
    <property type="molecule type" value="Genomic_DNA"/>
</dbReference>
<keyword evidence="2" id="KW-0496">Mitochondrion</keyword>
<reference evidence="2" key="1">
    <citation type="submission" date="2020-04" db="EMBL/GenBank/DDBJ databases">
        <title>DNAmark Project.</title>
        <authorList>
            <person name="Leerhoei F."/>
        </authorList>
    </citation>
    <scope>NUCLEOTIDE SEQUENCE</scope>
    <source>
        <strain evidence="2">DM1292</strain>
    </source>
</reference>
<dbReference type="AlphaFoldDB" id="A0A7G7CEK9"/>
<protein>
    <submittedName>
        <fullName evidence="2">ATP synthase F0 subunit 8</fullName>
    </submittedName>
</protein>
<feature type="transmembrane region" description="Helical" evidence="1">
    <location>
        <begin position="12"/>
        <end position="30"/>
    </location>
</feature>
<keyword evidence="1" id="KW-0812">Transmembrane</keyword>
<geneLocation type="mitochondrion" evidence="2"/>
<organism evidence="2">
    <name type="scientific">Beraea pullata</name>
    <dbReference type="NCBI Taxonomy" id="177796"/>
    <lineage>
        <taxon>Eukaryota</taxon>
        <taxon>Metazoa</taxon>
        <taxon>Ecdysozoa</taxon>
        <taxon>Arthropoda</taxon>
        <taxon>Hexapoda</taxon>
        <taxon>Insecta</taxon>
        <taxon>Pterygota</taxon>
        <taxon>Neoptera</taxon>
        <taxon>Endopterygota</taxon>
        <taxon>Trichoptera</taxon>
        <taxon>Integripalpia</taxon>
        <taxon>Brevitentoria</taxon>
        <taxon>Sericostomatoidea</taxon>
        <taxon>Beraeidae</taxon>
        <taxon>Beraea</taxon>
    </lineage>
</organism>
<accession>A0A7G7CEK9</accession>
<sequence>MPQMMPLNWIMLYMYFIVIFILFIIINYFIHKPMISMNLNLKTLKSNKLNWMW</sequence>
<gene>
    <name evidence="2" type="primary">ATP8</name>
</gene>
<evidence type="ECO:0000313" key="2">
    <source>
        <dbReference type="EMBL" id="QNE86025.1"/>
    </source>
</evidence>
<proteinExistence type="predicted"/>
<name>A0A7G7CEK9_9NEOP</name>
<evidence type="ECO:0000256" key="1">
    <source>
        <dbReference type="SAM" id="Phobius"/>
    </source>
</evidence>
<keyword evidence="1" id="KW-0472">Membrane</keyword>